<evidence type="ECO:0000256" key="2">
    <source>
        <dbReference type="SAM" id="MobiDB-lite"/>
    </source>
</evidence>
<reference evidence="4" key="1">
    <citation type="journal article" date="2020" name="New Phytol.">
        <title>Comparative genomics reveals dynamic genome evolution in host specialist ectomycorrhizal fungi.</title>
        <authorList>
            <person name="Lofgren L.A."/>
            <person name="Nguyen N.H."/>
            <person name="Vilgalys R."/>
            <person name="Ruytinx J."/>
            <person name="Liao H.L."/>
            <person name="Branco S."/>
            <person name="Kuo A."/>
            <person name="LaButti K."/>
            <person name="Lipzen A."/>
            <person name="Andreopoulos W."/>
            <person name="Pangilinan J."/>
            <person name="Riley R."/>
            <person name="Hundley H."/>
            <person name="Na H."/>
            <person name="Barry K."/>
            <person name="Grigoriev I.V."/>
            <person name="Stajich J.E."/>
            <person name="Kennedy P.G."/>
        </authorList>
    </citation>
    <scope>NUCLEOTIDE SEQUENCE</scope>
    <source>
        <strain evidence="4">DOB743</strain>
    </source>
</reference>
<feature type="region of interest" description="Disordered" evidence="2">
    <location>
        <begin position="1"/>
        <end position="29"/>
    </location>
</feature>
<evidence type="ECO:0000313" key="5">
    <source>
        <dbReference type="Proteomes" id="UP000714275"/>
    </source>
</evidence>
<evidence type="ECO:0000259" key="3">
    <source>
        <dbReference type="PROSITE" id="PS50219"/>
    </source>
</evidence>
<evidence type="ECO:0000313" key="4">
    <source>
        <dbReference type="EMBL" id="KAG1781638.1"/>
    </source>
</evidence>
<dbReference type="Pfam" id="PF00780">
    <property type="entry name" value="CNH"/>
    <property type="match status" value="1"/>
</dbReference>
<proteinExistence type="predicted"/>
<name>A0A9P7D783_9AGAM</name>
<dbReference type="AlphaFoldDB" id="A0A9P7D783"/>
<sequence>MAPSDHQELTLPAALDQKRQGGSPTPSAAGRKRLMAVGCATGIYVGSRGDINFRKILSYGNPSSIIVLQDFNKFIAHHESCLLAYSLDILARVAMYQAPTSSLDASMEKIAGGDWDRLILRFDLHPLPVVYALKSFFQITVHALEACNLSELRRTPSRGSQGIISSFRPFGEPLYVPKDAYSVTPLAKTVAITTEKGIVIADPTNTTRQMISVVPDFSGAACNTDMGDLKTRCEDAKPLGLIRAESGEILVVYDTLGCYITKHGVPSRKSGFIRWETKATSFAHQGSHVLLFSSEFIELRNLSTGRLDQVIEGNDIRLLVHTNLKSHSADDTLLVAMRGTKDDKDGVSDKIIELVQTAEFSSTQTPIGSTPVEGMWDEWDM</sequence>
<feature type="domain" description="CNH" evidence="3">
    <location>
        <begin position="21"/>
        <end position="326"/>
    </location>
</feature>
<keyword evidence="1" id="KW-0344">Guanine-nucleotide releasing factor</keyword>
<dbReference type="PANTHER" id="PTHR46572">
    <property type="entry name" value="RHO1 GDP-GTP EXCHANGE PROTEIN 1-RELATED"/>
    <property type="match status" value="1"/>
</dbReference>
<dbReference type="OrthoDB" id="2272012at2759"/>
<protein>
    <submittedName>
        <fullName evidence="4">CNH domain-containing protein</fullName>
    </submittedName>
</protein>
<dbReference type="Proteomes" id="UP000714275">
    <property type="component" value="Unassembled WGS sequence"/>
</dbReference>
<accession>A0A9P7D783</accession>
<dbReference type="EMBL" id="JABBWD010000005">
    <property type="protein sequence ID" value="KAG1781638.1"/>
    <property type="molecule type" value="Genomic_DNA"/>
</dbReference>
<evidence type="ECO:0000256" key="1">
    <source>
        <dbReference type="ARBA" id="ARBA00022658"/>
    </source>
</evidence>
<gene>
    <name evidence="4" type="ORF">EV702DRAFT_1193119</name>
</gene>
<dbReference type="PROSITE" id="PS50219">
    <property type="entry name" value="CNH"/>
    <property type="match status" value="1"/>
</dbReference>
<comment type="caution">
    <text evidence="4">The sequence shown here is derived from an EMBL/GenBank/DDBJ whole genome shotgun (WGS) entry which is preliminary data.</text>
</comment>
<keyword evidence="5" id="KW-1185">Reference proteome</keyword>
<dbReference type="GO" id="GO:0005085">
    <property type="term" value="F:guanyl-nucleotide exchange factor activity"/>
    <property type="evidence" value="ECO:0007669"/>
    <property type="project" value="UniProtKB-KW"/>
</dbReference>
<dbReference type="InterPro" id="IPR001180">
    <property type="entry name" value="CNH_dom"/>
</dbReference>
<dbReference type="PANTHER" id="PTHR46572:SF1">
    <property type="entry name" value="RHO1 GUANINE NUCLEOTIDE EXCHANGE FACTOR TUS1"/>
    <property type="match status" value="1"/>
</dbReference>
<dbReference type="InterPro" id="IPR052233">
    <property type="entry name" value="Rho-type_GEFs"/>
</dbReference>
<organism evidence="4 5">
    <name type="scientific">Suillus placidus</name>
    <dbReference type="NCBI Taxonomy" id="48579"/>
    <lineage>
        <taxon>Eukaryota</taxon>
        <taxon>Fungi</taxon>
        <taxon>Dikarya</taxon>
        <taxon>Basidiomycota</taxon>
        <taxon>Agaricomycotina</taxon>
        <taxon>Agaricomycetes</taxon>
        <taxon>Agaricomycetidae</taxon>
        <taxon>Boletales</taxon>
        <taxon>Suillineae</taxon>
        <taxon>Suillaceae</taxon>
        <taxon>Suillus</taxon>
    </lineage>
</organism>